<proteinExistence type="predicted"/>
<reference evidence="2" key="1">
    <citation type="journal article" date="2012" name="Proc. Natl. Acad. Sci. U.S.A.">
        <title>Genome sequence of the button mushroom Agaricus bisporus reveals mechanisms governing adaptation to a humic-rich ecological niche.</title>
        <authorList>
            <person name="Morin E."/>
            <person name="Kohler A."/>
            <person name="Baker A.R."/>
            <person name="Foulongne-Oriol M."/>
            <person name="Lombard V."/>
            <person name="Nagy L.G."/>
            <person name="Ohm R.A."/>
            <person name="Patyshakuliyeva A."/>
            <person name="Brun A."/>
            <person name="Aerts A.L."/>
            <person name="Bailey A.M."/>
            <person name="Billette C."/>
            <person name="Coutinho P.M."/>
            <person name="Deakin G."/>
            <person name="Doddapaneni H."/>
            <person name="Floudas D."/>
            <person name="Grimwood J."/>
            <person name="Hilden K."/>
            <person name="Kuees U."/>
            <person name="LaButti K.M."/>
            <person name="Lapidus A."/>
            <person name="Lindquist E.A."/>
            <person name="Lucas S.M."/>
            <person name="Murat C."/>
            <person name="Riley R.W."/>
            <person name="Salamov A.A."/>
            <person name="Schmutz J."/>
            <person name="Subramanian V."/>
            <person name="Woesten H.A.B."/>
            <person name="Xu J."/>
            <person name="Eastwood D.C."/>
            <person name="Foster G.D."/>
            <person name="Sonnenberg A.S."/>
            <person name="Cullen D."/>
            <person name="de Vries R.P."/>
            <person name="Lundell T."/>
            <person name="Hibbett D.S."/>
            <person name="Henrissat B."/>
            <person name="Burton K.S."/>
            <person name="Kerrigan R.W."/>
            <person name="Challen M.P."/>
            <person name="Grigoriev I.V."/>
            <person name="Martin F."/>
        </authorList>
    </citation>
    <scope>NUCLEOTIDE SEQUENCE [LARGE SCALE GENOMIC DNA]</scope>
    <source>
        <strain evidence="2">JB137-S8 / ATCC MYA-4627 / FGSC 10392</strain>
    </source>
</reference>
<dbReference type="InParanoid" id="K5VRI8"/>
<dbReference type="KEGG" id="abp:AGABI1DRAFT86854"/>
<dbReference type="EMBL" id="JH971398">
    <property type="protein sequence ID" value="EKM77064.1"/>
    <property type="molecule type" value="Genomic_DNA"/>
</dbReference>
<dbReference type="HOGENOM" id="CLU_2903644_0_0_1"/>
<dbReference type="RefSeq" id="XP_007332358.1">
    <property type="nucleotide sequence ID" value="XM_007332296.1"/>
</dbReference>
<dbReference type="GeneID" id="18832174"/>
<keyword evidence="2" id="KW-1185">Reference proteome</keyword>
<dbReference type="Proteomes" id="UP000008493">
    <property type="component" value="Unassembled WGS sequence"/>
</dbReference>
<name>K5VRI8_AGABU</name>
<protein>
    <submittedName>
        <fullName evidence="1">Uncharacterized protein</fullName>
    </submittedName>
</protein>
<dbReference type="OMA" id="PRSHDIM"/>
<dbReference type="AlphaFoldDB" id="K5VRI8"/>
<accession>K5VRI8</accession>
<organism evidence="1 2">
    <name type="scientific">Agaricus bisporus var. burnettii (strain JB137-S8 / ATCC MYA-4627 / FGSC 10392)</name>
    <name type="common">White button mushroom</name>
    <dbReference type="NCBI Taxonomy" id="597362"/>
    <lineage>
        <taxon>Eukaryota</taxon>
        <taxon>Fungi</taxon>
        <taxon>Dikarya</taxon>
        <taxon>Basidiomycota</taxon>
        <taxon>Agaricomycotina</taxon>
        <taxon>Agaricomycetes</taxon>
        <taxon>Agaricomycetidae</taxon>
        <taxon>Agaricales</taxon>
        <taxon>Agaricineae</taxon>
        <taxon>Agaricaceae</taxon>
        <taxon>Agaricus</taxon>
    </lineage>
</organism>
<gene>
    <name evidence="1" type="ORF">AGABI1DRAFT_86854</name>
</gene>
<sequence>MMRWTVWSFDVAPRSHDIMVTAMEVFATRWNKNPYDDSLEPVLSQMQHGDCTAIVVCVRHHDG</sequence>
<evidence type="ECO:0000313" key="1">
    <source>
        <dbReference type="EMBL" id="EKM77064.1"/>
    </source>
</evidence>
<evidence type="ECO:0000313" key="2">
    <source>
        <dbReference type="Proteomes" id="UP000008493"/>
    </source>
</evidence>